<feature type="domain" description="Adenine deaminase C-terminal" evidence="5">
    <location>
        <begin position="150"/>
        <end position="230"/>
    </location>
</feature>
<sequence>LDALLPLVTDKTYKRCMLVVDDRSCVDLLGDGDIDAVVRKAIRMGLDPVRAIQLATINTAEYFKLDRLGAVAPGYLANLMVVGELSSLRIDMVFHRGRLVARDGEPLFPVYQAGGGGLTNTINVKPFTLEALKLRASGETEPVIEIIPGQIITRKRLEKVKVTDGVVMPDTDRDILKLAVVERHKATGNIGLGLVTGFGLKQGALASSIAHDSHNIVAVGTNDEDILAAV</sequence>
<comment type="caution">
    <text evidence="6">The sequence shown here is derived from an EMBL/GenBank/DDBJ whole genome shotgun (WGS) entry which is preliminary data.</text>
</comment>
<name>X1V0T0_9ZZZZ</name>
<comment type="catalytic activity">
    <reaction evidence="3">
        <text>adenine + H2O + H(+) = hypoxanthine + NH4(+)</text>
        <dbReference type="Rhea" id="RHEA:23688"/>
        <dbReference type="ChEBI" id="CHEBI:15377"/>
        <dbReference type="ChEBI" id="CHEBI:15378"/>
        <dbReference type="ChEBI" id="CHEBI:16708"/>
        <dbReference type="ChEBI" id="CHEBI:17368"/>
        <dbReference type="ChEBI" id="CHEBI:28938"/>
        <dbReference type="EC" id="3.5.4.2"/>
    </reaction>
</comment>
<evidence type="ECO:0000256" key="3">
    <source>
        <dbReference type="ARBA" id="ARBA00047720"/>
    </source>
</evidence>
<dbReference type="InterPro" id="IPR026912">
    <property type="entry name" value="Adenine_deam_C"/>
</dbReference>
<feature type="domain" description="Amidohydrolase-related" evidence="4">
    <location>
        <begin position="15"/>
        <end position="100"/>
    </location>
</feature>
<dbReference type="Pfam" id="PF13382">
    <property type="entry name" value="Adenine_deam_C"/>
    <property type="match status" value="1"/>
</dbReference>
<accession>X1V0T0</accession>
<evidence type="ECO:0000256" key="2">
    <source>
        <dbReference type="ARBA" id="ARBA00012782"/>
    </source>
</evidence>
<dbReference type="EMBL" id="BARW01034724">
    <property type="protein sequence ID" value="GAJ09427.1"/>
    <property type="molecule type" value="Genomic_DNA"/>
</dbReference>
<organism evidence="6">
    <name type="scientific">marine sediment metagenome</name>
    <dbReference type="NCBI Taxonomy" id="412755"/>
    <lineage>
        <taxon>unclassified sequences</taxon>
        <taxon>metagenomes</taxon>
        <taxon>ecological metagenomes</taxon>
    </lineage>
</organism>
<dbReference type="Gene3D" id="3.20.20.140">
    <property type="entry name" value="Metal-dependent hydrolases"/>
    <property type="match status" value="1"/>
</dbReference>
<reference evidence="6" key="1">
    <citation type="journal article" date="2014" name="Front. Microbiol.">
        <title>High frequency of phylogenetically diverse reductive dehalogenase-homologous genes in deep subseafloor sedimentary metagenomes.</title>
        <authorList>
            <person name="Kawai M."/>
            <person name="Futagami T."/>
            <person name="Toyoda A."/>
            <person name="Takaki Y."/>
            <person name="Nishi S."/>
            <person name="Hori S."/>
            <person name="Arai W."/>
            <person name="Tsubouchi T."/>
            <person name="Morono Y."/>
            <person name="Uchiyama I."/>
            <person name="Ito T."/>
            <person name="Fujiyama A."/>
            <person name="Inagaki F."/>
            <person name="Takami H."/>
        </authorList>
    </citation>
    <scope>NUCLEOTIDE SEQUENCE</scope>
    <source>
        <strain evidence="6">Expedition CK06-06</strain>
    </source>
</reference>
<evidence type="ECO:0000259" key="4">
    <source>
        <dbReference type="Pfam" id="PF01979"/>
    </source>
</evidence>
<feature type="non-terminal residue" evidence="6">
    <location>
        <position position="1"/>
    </location>
</feature>
<dbReference type="GO" id="GO:0000034">
    <property type="term" value="F:adenine deaminase activity"/>
    <property type="evidence" value="ECO:0007669"/>
    <property type="project" value="UniProtKB-EC"/>
</dbReference>
<comment type="similarity">
    <text evidence="1">Belongs to the metallo-dependent hydrolases superfamily. Adenine deaminase family.</text>
</comment>
<protein>
    <recommendedName>
        <fullName evidence="2">adenine deaminase</fullName>
        <ecNumber evidence="2">3.5.4.2</ecNumber>
    </recommendedName>
</protein>
<evidence type="ECO:0000256" key="1">
    <source>
        <dbReference type="ARBA" id="ARBA00006773"/>
    </source>
</evidence>
<evidence type="ECO:0000313" key="6">
    <source>
        <dbReference type="EMBL" id="GAJ09427.1"/>
    </source>
</evidence>
<evidence type="ECO:0000259" key="5">
    <source>
        <dbReference type="Pfam" id="PF13382"/>
    </source>
</evidence>
<feature type="non-terminal residue" evidence="6">
    <location>
        <position position="230"/>
    </location>
</feature>
<dbReference type="Pfam" id="PF01979">
    <property type="entry name" value="Amidohydro_1"/>
    <property type="match status" value="1"/>
</dbReference>
<dbReference type="AlphaFoldDB" id="X1V0T0"/>
<gene>
    <name evidence="6" type="ORF">S12H4_54338</name>
</gene>
<dbReference type="InterPro" id="IPR011059">
    <property type="entry name" value="Metal-dep_hydrolase_composite"/>
</dbReference>
<proteinExistence type="inferred from homology"/>
<dbReference type="EC" id="3.5.4.2" evidence="2"/>
<dbReference type="SUPFAM" id="SSF51338">
    <property type="entry name" value="Composite domain of metallo-dependent hydrolases"/>
    <property type="match status" value="1"/>
</dbReference>
<dbReference type="InterPro" id="IPR006680">
    <property type="entry name" value="Amidohydro-rel"/>
</dbReference>